<evidence type="ECO:0000313" key="5">
    <source>
        <dbReference type="EMBL" id="KAF1964489.1"/>
    </source>
</evidence>
<dbReference type="InterPro" id="IPR047122">
    <property type="entry name" value="Trans-enoyl_RdTase-like"/>
</dbReference>
<evidence type="ECO:0000256" key="1">
    <source>
        <dbReference type="ARBA" id="ARBA00008072"/>
    </source>
</evidence>
<organism evidence="5 6">
    <name type="scientific">Bimuria novae-zelandiae CBS 107.79</name>
    <dbReference type="NCBI Taxonomy" id="1447943"/>
    <lineage>
        <taxon>Eukaryota</taxon>
        <taxon>Fungi</taxon>
        <taxon>Dikarya</taxon>
        <taxon>Ascomycota</taxon>
        <taxon>Pezizomycotina</taxon>
        <taxon>Dothideomycetes</taxon>
        <taxon>Pleosporomycetidae</taxon>
        <taxon>Pleosporales</taxon>
        <taxon>Massarineae</taxon>
        <taxon>Didymosphaeriaceae</taxon>
        <taxon>Bimuria</taxon>
    </lineage>
</organism>
<reference evidence="5" key="1">
    <citation type="journal article" date="2020" name="Stud. Mycol.">
        <title>101 Dothideomycetes genomes: a test case for predicting lifestyles and emergence of pathogens.</title>
        <authorList>
            <person name="Haridas S."/>
            <person name="Albert R."/>
            <person name="Binder M."/>
            <person name="Bloem J."/>
            <person name="Labutti K."/>
            <person name="Salamov A."/>
            <person name="Andreopoulos B."/>
            <person name="Baker S."/>
            <person name="Barry K."/>
            <person name="Bills G."/>
            <person name="Bluhm B."/>
            <person name="Cannon C."/>
            <person name="Castanera R."/>
            <person name="Culley D."/>
            <person name="Daum C."/>
            <person name="Ezra D."/>
            <person name="Gonzalez J."/>
            <person name="Henrissat B."/>
            <person name="Kuo A."/>
            <person name="Liang C."/>
            <person name="Lipzen A."/>
            <person name="Lutzoni F."/>
            <person name="Magnuson J."/>
            <person name="Mondo S."/>
            <person name="Nolan M."/>
            <person name="Ohm R."/>
            <person name="Pangilinan J."/>
            <person name="Park H.-J."/>
            <person name="Ramirez L."/>
            <person name="Alfaro M."/>
            <person name="Sun H."/>
            <person name="Tritt A."/>
            <person name="Yoshinaga Y."/>
            <person name="Zwiers L.-H."/>
            <person name="Turgeon B."/>
            <person name="Goodwin S."/>
            <person name="Spatafora J."/>
            <person name="Crous P."/>
            <person name="Grigoriev I."/>
        </authorList>
    </citation>
    <scope>NUCLEOTIDE SEQUENCE</scope>
    <source>
        <strain evidence="5">CBS 107.79</strain>
    </source>
</reference>
<gene>
    <name evidence="5" type="ORF">BU23DRAFT_585559</name>
</gene>
<dbReference type="AlphaFoldDB" id="A0A6A5UKI7"/>
<dbReference type="GO" id="GO:0016651">
    <property type="term" value="F:oxidoreductase activity, acting on NAD(P)H"/>
    <property type="evidence" value="ECO:0007669"/>
    <property type="project" value="InterPro"/>
</dbReference>
<dbReference type="SMART" id="SM00829">
    <property type="entry name" value="PKS_ER"/>
    <property type="match status" value="1"/>
</dbReference>
<comment type="similarity">
    <text evidence="1">Belongs to the zinc-containing alcohol dehydrogenase family.</text>
</comment>
<protein>
    <recommendedName>
        <fullName evidence="4">Enoyl reductase (ER) domain-containing protein</fullName>
    </recommendedName>
</protein>
<feature type="domain" description="Enoyl reductase (ER)" evidence="4">
    <location>
        <begin position="6"/>
        <end position="211"/>
    </location>
</feature>
<dbReference type="OrthoDB" id="9992527at2759"/>
<proteinExistence type="inferred from homology"/>
<accession>A0A6A5UKI7</accession>
<dbReference type="InterPro" id="IPR011032">
    <property type="entry name" value="GroES-like_sf"/>
</dbReference>
<name>A0A6A5UKI7_9PLEO</name>
<dbReference type="InterPro" id="IPR013154">
    <property type="entry name" value="ADH-like_N"/>
</dbReference>
<dbReference type="Gene3D" id="3.40.50.720">
    <property type="entry name" value="NAD(P)-binding Rossmann-like Domain"/>
    <property type="match status" value="1"/>
</dbReference>
<dbReference type="PANTHER" id="PTHR45348:SF2">
    <property type="entry name" value="ZINC-TYPE ALCOHOL DEHYDROGENASE-LIKE PROTEIN C2E1P3.01"/>
    <property type="match status" value="1"/>
</dbReference>
<dbReference type="SUPFAM" id="SSF51735">
    <property type="entry name" value="NAD(P)-binding Rossmann-fold domains"/>
    <property type="match status" value="1"/>
</dbReference>
<dbReference type="SUPFAM" id="SSF50129">
    <property type="entry name" value="GroES-like"/>
    <property type="match status" value="1"/>
</dbReference>
<evidence type="ECO:0000313" key="6">
    <source>
        <dbReference type="Proteomes" id="UP000800036"/>
    </source>
</evidence>
<dbReference type="Pfam" id="PF08240">
    <property type="entry name" value="ADH_N"/>
    <property type="match status" value="1"/>
</dbReference>
<dbReference type="InterPro" id="IPR036291">
    <property type="entry name" value="NAD(P)-bd_dom_sf"/>
</dbReference>
<evidence type="ECO:0000259" key="4">
    <source>
        <dbReference type="SMART" id="SM00829"/>
    </source>
</evidence>
<dbReference type="InterPro" id="IPR020843">
    <property type="entry name" value="ER"/>
</dbReference>
<sequence length="225" mass="24290">MAQNPTDIQSFDTNALGDGSVFGCDFAGVVEEVGEKVKIVETGDVMARLIWGGLGAYAKYTLADERICFKIPRGITPAAAATVPLATGTAWLALFSSGCLNIDRNRKGTTVLLARTQGLTVFTTCSQRNFDLVKTVDAQSAFDYTDADVAEKIRKVAPDLTYVFDTIDNVESSAIASQAIRDEGSVLCRVRPGKANTVKCTARTKVTDVLVWTAFLKEHAYGEFK</sequence>
<comment type="subunit">
    <text evidence="2">Monomer.</text>
</comment>
<evidence type="ECO:0000256" key="2">
    <source>
        <dbReference type="ARBA" id="ARBA00011245"/>
    </source>
</evidence>
<dbReference type="Proteomes" id="UP000800036">
    <property type="component" value="Unassembled WGS sequence"/>
</dbReference>
<dbReference type="EMBL" id="ML976786">
    <property type="protein sequence ID" value="KAF1964489.1"/>
    <property type="molecule type" value="Genomic_DNA"/>
</dbReference>
<evidence type="ECO:0000256" key="3">
    <source>
        <dbReference type="ARBA" id="ARBA00023002"/>
    </source>
</evidence>
<dbReference type="PANTHER" id="PTHR45348">
    <property type="entry name" value="HYPOTHETICAL OXIDOREDUCTASE (EUROFUNG)"/>
    <property type="match status" value="1"/>
</dbReference>
<keyword evidence="3" id="KW-0560">Oxidoreductase</keyword>
<dbReference type="Gene3D" id="3.90.180.10">
    <property type="entry name" value="Medium-chain alcohol dehydrogenases, catalytic domain"/>
    <property type="match status" value="1"/>
</dbReference>
<keyword evidence="6" id="KW-1185">Reference proteome</keyword>